<keyword evidence="2 3" id="KW-0732">Signal</keyword>
<proteinExistence type="inferred from homology"/>
<dbReference type="InterPro" id="IPR005632">
    <property type="entry name" value="Chaperone_Skp"/>
</dbReference>
<dbReference type="PANTHER" id="PTHR35089:SF1">
    <property type="entry name" value="CHAPERONE PROTEIN SKP"/>
    <property type="match status" value="1"/>
</dbReference>
<evidence type="ECO:0000256" key="2">
    <source>
        <dbReference type="ARBA" id="ARBA00022729"/>
    </source>
</evidence>
<evidence type="ECO:0000313" key="5">
    <source>
        <dbReference type="EMBL" id="SNB50921.1"/>
    </source>
</evidence>
<accession>A0A238HD07</accession>
<dbReference type="EMBL" id="FXUV02000001">
    <property type="protein sequence ID" value="SNB50921.1"/>
    <property type="molecule type" value="Genomic_DNA"/>
</dbReference>
<dbReference type="GO" id="GO:0005829">
    <property type="term" value="C:cytosol"/>
    <property type="evidence" value="ECO:0007669"/>
    <property type="project" value="TreeGrafter"/>
</dbReference>
<evidence type="ECO:0000313" key="4">
    <source>
        <dbReference type="EMBL" id="SMQ11650.1"/>
    </source>
</evidence>
<dbReference type="InterPro" id="IPR024930">
    <property type="entry name" value="Skp_dom_sf"/>
</dbReference>
<dbReference type="Proteomes" id="UP000215450">
    <property type="component" value="Unassembled WGS sequence"/>
</dbReference>
<dbReference type="Gene3D" id="3.30.910.20">
    <property type="entry name" value="Skp domain"/>
    <property type="match status" value="1"/>
</dbReference>
<dbReference type="OrthoDB" id="5294628at2"/>
<dbReference type="STRING" id="1522312.GCA_900177895_02191"/>
<feature type="signal peptide" evidence="3">
    <location>
        <begin position="1"/>
        <end position="22"/>
    </location>
</feature>
<name>A0A238HD07_9NEIS</name>
<feature type="chain" id="PRO_5015075121" evidence="3">
    <location>
        <begin position="23"/>
        <end position="169"/>
    </location>
</feature>
<evidence type="ECO:0000313" key="6">
    <source>
        <dbReference type="Proteomes" id="UP000215450"/>
    </source>
</evidence>
<dbReference type="SMART" id="SM00935">
    <property type="entry name" value="OmpH"/>
    <property type="match status" value="1"/>
</dbReference>
<reference evidence="5 6" key="2">
    <citation type="submission" date="2017-06" db="EMBL/GenBank/DDBJ databases">
        <authorList>
            <person name="Kim H.J."/>
            <person name="Triplett B.A."/>
        </authorList>
    </citation>
    <scope>NUCLEOTIDE SEQUENCE [LARGE SCALE GENOMIC DNA]</scope>
    <source>
        <strain evidence="5">Kingella_eburonensis</strain>
    </source>
</reference>
<reference evidence="4" key="1">
    <citation type="submission" date="2017-05" db="EMBL/GenBank/DDBJ databases">
        <authorList>
            <person name="Song R."/>
            <person name="Chenine A.L."/>
            <person name="Ruprecht R.M."/>
        </authorList>
    </citation>
    <scope>NUCLEOTIDE SEQUENCE</scope>
    <source>
        <strain evidence="4">Kingella_eburonensis</strain>
    </source>
</reference>
<dbReference type="Pfam" id="PF03938">
    <property type="entry name" value="OmpH"/>
    <property type="match status" value="1"/>
</dbReference>
<gene>
    <name evidence="4" type="ORF">KEBURONENSIS_00004</name>
</gene>
<dbReference type="GO" id="GO:0051082">
    <property type="term" value="F:unfolded protein binding"/>
    <property type="evidence" value="ECO:0007669"/>
    <property type="project" value="InterPro"/>
</dbReference>
<protein>
    <submittedName>
        <fullName evidence="4">Periplasmic chaperone</fullName>
    </submittedName>
</protein>
<dbReference type="PANTHER" id="PTHR35089">
    <property type="entry name" value="CHAPERONE PROTEIN SKP"/>
    <property type="match status" value="1"/>
</dbReference>
<keyword evidence="6" id="KW-1185">Reference proteome</keyword>
<comment type="similarity">
    <text evidence="1">Belongs to the Skp family.</text>
</comment>
<dbReference type="GO" id="GO:0050821">
    <property type="term" value="P:protein stabilization"/>
    <property type="evidence" value="ECO:0007669"/>
    <property type="project" value="TreeGrafter"/>
</dbReference>
<evidence type="ECO:0000256" key="1">
    <source>
        <dbReference type="ARBA" id="ARBA00009091"/>
    </source>
</evidence>
<dbReference type="AlphaFoldDB" id="A0A238HD07"/>
<dbReference type="EMBL" id="FXUV01000001">
    <property type="protein sequence ID" value="SMQ11650.1"/>
    <property type="molecule type" value="Genomic_DNA"/>
</dbReference>
<organism evidence="4">
    <name type="scientific">Kingella negevensis</name>
    <dbReference type="NCBI Taxonomy" id="1522312"/>
    <lineage>
        <taxon>Bacteria</taxon>
        <taxon>Pseudomonadati</taxon>
        <taxon>Pseudomonadota</taxon>
        <taxon>Betaproteobacteria</taxon>
        <taxon>Neisseriales</taxon>
        <taxon>Neisseriaceae</taxon>
        <taxon>Kingella</taxon>
    </lineage>
</organism>
<dbReference type="SUPFAM" id="SSF111384">
    <property type="entry name" value="OmpH-like"/>
    <property type="match status" value="1"/>
</dbReference>
<evidence type="ECO:0000256" key="3">
    <source>
        <dbReference type="SAM" id="SignalP"/>
    </source>
</evidence>
<sequence>MKNTTRTLCTIALLSGSLNAIASNDVQKFGYVNPERVYTETKAAKRIETTLQKEFGEQQQKLVALQKSGIKLQEQLSSNKLGSSQRKHAEEQLRENVQQYRIAAAHLAEEYNLRRNEEFAALQNNANNVIKNIAEKEKYDLIVQEAVFVVRKYDITDRVIKALDEAEPR</sequence>